<proteinExistence type="predicted"/>
<dbReference type="Pfam" id="PF08007">
    <property type="entry name" value="JmjC_2"/>
    <property type="match status" value="1"/>
</dbReference>
<dbReference type="Proteomes" id="UP000178776">
    <property type="component" value="Chromosome"/>
</dbReference>
<dbReference type="GO" id="GO:0043565">
    <property type="term" value="F:sequence-specific DNA binding"/>
    <property type="evidence" value="ECO:0007669"/>
    <property type="project" value="TreeGrafter"/>
</dbReference>
<evidence type="ECO:0000313" key="2">
    <source>
        <dbReference type="EMBL" id="AOZ50385.1"/>
    </source>
</evidence>
<dbReference type="PANTHER" id="PTHR12480:SF6">
    <property type="entry name" value="2-OXOGLUTARATE AND IRON-DEPENDENT OXYGENASE JMJD4"/>
    <property type="match status" value="1"/>
</dbReference>
<name>A0A1D9LGN6_9NEIS</name>
<dbReference type="Gene3D" id="2.60.120.650">
    <property type="entry name" value="Cupin"/>
    <property type="match status" value="1"/>
</dbReference>
<dbReference type="InterPro" id="IPR050910">
    <property type="entry name" value="JMJD6_ArgDemeth/LysHydrox"/>
</dbReference>
<dbReference type="AlphaFoldDB" id="A0A1D9LGN6"/>
<feature type="domain" description="JmjC" evidence="1">
    <location>
        <begin position="97"/>
        <end position="241"/>
    </location>
</feature>
<evidence type="ECO:0000313" key="3">
    <source>
        <dbReference type="Proteomes" id="UP000178776"/>
    </source>
</evidence>
<dbReference type="STRING" id="1108595.BKX93_10520"/>
<dbReference type="RefSeq" id="WP_046168758.1">
    <property type="nucleotide sequence ID" value="NZ_CP017707.1"/>
</dbReference>
<dbReference type="EMBL" id="CP017707">
    <property type="protein sequence ID" value="AOZ50385.1"/>
    <property type="molecule type" value="Genomic_DNA"/>
</dbReference>
<dbReference type="SUPFAM" id="SSF51197">
    <property type="entry name" value="Clavaminate synthase-like"/>
    <property type="match status" value="1"/>
</dbReference>
<dbReference type="GeneID" id="68841652"/>
<dbReference type="KEGG" id="cvc:BKX93_10520"/>
<dbReference type="PANTHER" id="PTHR12480">
    <property type="entry name" value="ARGININE DEMETHYLASE AND LYSYL-HYDROXYLASE JMJD"/>
    <property type="match status" value="1"/>
</dbReference>
<dbReference type="SMART" id="SM00558">
    <property type="entry name" value="JmjC"/>
    <property type="match status" value="1"/>
</dbReference>
<evidence type="ECO:0000259" key="1">
    <source>
        <dbReference type="PROSITE" id="PS51184"/>
    </source>
</evidence>
<accession>A0A1D9LGN6</accession>
<organism evidence="2 3">
    <name type="scientific">Chromobacterium vaccinii</name>
    <dbReference type="NCBI Taxonomy" id="1108595"/>
    <lineage>
        <taxon>Bacteria</taxon>
        <taxon>Pseudomonadati</taxon>
        <taxon>Pseudomonadota</taxon>
        <taxon>Betaproteobacteria</taxon>
        <taxon>Neisseriales</taxon>
        <taxon>Chromobacteriaceae</taxon>
        <taxon>Chromobacterium</taxon>
    </lineage>
</organism>
<dbReference type="GO" id="GO:0016706">
    <property type="term" value="F:2-oxoglutarate-dependent dioxygenase activity"/>
    <property type="evidence" value="ECO:0007669"/>
    <property type="project" value="TreeGrafter"/>
</dbReference>
<reference evidence="2 3" key="1">
    <citation type="submission" date="2016-10" db="EMBL/GenBank/DDBJ databases">
        <title>Chromobacterium muskegensis sp. nov., an insecticidal bacterium isolated from Sphagnum bogs.</title>
        <authorList>
            <person name="Sparks M.E."/>
            <person name="Blackburn M.B."/>
            <person name="Gundersen-Rindal D.E."/>
            <person name="Mitchell A."/>
            <person name="Farrar R."/>
            <person name="Kuhar D."/>
        </authorList>
    </citation>
    <scope>NUCLEOTIDE SEQUENCE [LARGE SCALE GENOMIC DNA]</scope>
    <source>
        <strain evidence="2 3">21-1</strain>
    </source>
</reference>
<dbReference type="GO" id="GO:0045905">
    <property type="term" value="P:positive regulation of translational termination"/>
    <property type="evidence" value="ECO:0007669"/>
    <property type="project" value="TreeGrafter"/>
</dbReference>
<dbReference type="InterPro" id="IPR003347">
    <property type="entry name" value="JmjC_dom"/>
</dbReference>
<dbReference type="PROSITE" id="PS51184">
    <property type="entry name" value="JMJC"/>
    <property type="match status" value="1"/>
</dbReference>
<dbReference type="GO" id="GO:0005737">
    <property type="term" value="C:cytoplasm"/>
    <property type="evidence" value="ECO:0007669"/>
    <property type="project" value="TreeGrafter"/>
</dbReference>
<gene>
    <name evidence="2" type="ORF">BKX93_10520</name>
</gene>
<sequence length="306" mass="33778">MSVHAVAIHEPDAPFETMLIQHLRPAIPAVLRGAAAHWPCRVRWTPDFLLQRYGEAVIEWQDCRDGRRGNGRLADYFALPDAIRRHIYVVDWDFRPRYPELAEDIGGLPQLALDWVPLIPAAARPELLWIYLGDAGTGGGTHLDNYGSSAWLAVLSGRKRVRFADPGGLSAAAMSRLDLFDDEAIAGLEVLEARLEAGDVLFVPAGRWHAARNDAACLSVTGNFVDGANFSLHRRFYQKQWHGRRMLVTELNRLHDMAAGPARELLGAHLEAALSDLRADLEAELRECAQFEAVLASGREGGHAAA</sequence>
<protein>
    <recommendedName>
        <fullName evidence="1">JmjC domain-containing protein</fullName>
    </recommendedName>
</protein>